<dbReference type="AlphaFoldDB" id="A0A6J4UB48"/>
<evidence type="ECO:0000259" key="1">
    <source>
        <dbReference type="Pfam" id="PF06283"/>
    </source>
</evidence>
<accession>A0A6J4UB48</accession>
<dbReference type="PANTHER" id="PTHR40469:SF2">
    <property type="entry name" value="GALACTOSE-BINDING DOMAIN-LIKE SUPERFAMILY PROTEIN"/>
    <property type="match status" value="1"/>
</dbReference>
<evidence type="ECO:0000313" key="2">
    <source>
        <dbReference type="EMBL" id="CAA9545684.1"/>
    </source>
</evidence>
<feature type="domain" description="ThuA-like" evidence="1">
    <location>
        <begin position="18"/>
        <end position="217"/>
    </location>
</feature>
<dbReference type="SUPFAM" id="SSF52317">
    <property type="entry name" value="Class I glutamine amidotransferase-like"/>
    <property type="match status" value="1"/>
</dbReference>
<dbReference type="Gene3D" id="3.40.50.880">
    <property type="match status" value="1"/>
</dbReference>
<dbReference type="InterPro" id="IPR029010">
    <property type="entry name" value="ThuA-like"/>
</dbReference>
<name>A0A6J4UB48_9BACT</name>
<protein>
    <recommendedName>
        <fullName evidence="1">ThuA-like domain-containing protein</fullName>
    </recommendedName>
</protein>
<dbReference type="EMBL" id="CADCWK010000035">
    <property type="protein sequence ID" value="CAA9545684.1"/>
    <property type="molecule type" value="Genomic_DNA"/>
</dbReference>
<dbReference type="Pfam" id="PF06283">
    <property type="entry name" value="ThuA"/>
    <property type="match status" value="1"/>
</dbReference>
<proteinExistence type="predicted"/>
<dbReference type="InterPro" id="IPR029062">
    <property type="entry name" value="Class_I_gatase-like"/>
</dbReference>
<sequence>MTNAIILTGSDRYASRWHDHAATGQRITEILREVDIDARLRGTHPRVFGELASADLLVVDAGRSRPGPEDASDEEWAGAHTLLADYVSRGGALLVMHNGIAAFSDLPAWSNWVGGSWVEGVSMHPPIGETTITPREIDHPVVEGLGPITVYDELYSHLGRADDNVTLALHRYDDQKQPLVWTREHATGRVVVDTLGHDVRSYDSDGRNRLLKREALWVIGGDPETIRRI</sequence>
<gene>
    <name evidence="2" type="ORF">AVDCRST_MAG33-445</name>
</gene>
<dbReference type="PANTHER" id="PTHR40469">
    <property type="entry name" value="SECRETED GLYCOSYL HYDROLASE"/>
    <property type="match status" value="1"/>
</dbReference>
<organism evidence="2">
    <name type="scientific">uncultured Thermomicrobiales bacterium</name>
    <dbReference type="NCBI Taxonomy" id="1645740"/>
    <lineage>
        <taxon>Bacteria</taxon>
        <taxon>Pseudomonadati</taxon>
        <taxon>Thermomicrobiota</taxon>
        <taxon>Thermomicrobia</taxon>
        <taxon>Thermomicrobiales</taxon>
        <taxon>environmental samples</taxon>
    </lineage>
</organism>
<reference evidence="2" key="1">
    <citation type="submission" date="2020-02" db="EMBL/GenBank/DDBJ databases">
        <authorList>
            <person name="Meier V. D."/>
        </authorList>
    </citation>
    <scope>NUCLEOTIDE SEQUENCE</scope>
    <source>
        <strain evidence="2">AVDCRST_MAG33</strain>
    </source>
</reference>